<dbReference type="InterPro" id="IPR050595">
    <property type="entry name" value="Bact_response_regulator"/>
</dbReference>
<dbReference type="RefSeq" id="WP_201327251.1">
    <property type="nucleotide sequence ID" value="NZ_AP017470.1"/>
</dbReference>
<dbReference type="GO" id="GO:0000155">
    <property type="term" value="F:phosphorelay sensor kinase activity"/>
    <property type="evidence" value="ECO:0007669"/>
    <property type="project" value="InterPro"/>
</dbReference>
<dbReference type="PANTHER" id="PTHR44591">
    <property type="entry name" value="STRESS RESPONSE REGULATOR PROTEIN 1"/>
    <property type="match status" value="1"/>
</dbReference>
<evidence type="ECO:0000313" key="5">
    <source>
        <dbReference type="Proteomes" id="UP000595564"/>
    </source>
</evidence>
<dbReference type="SUPFAM" id="SSF52172">
    <property type="entry name" value="CheY-like"/>
    <property type="match status" value="1"/>
</dbReference>
<dbReference type="PANTHER" id="PTHR44591:SF3">
    <property type="entry name" value="RESPONSE REGULATORY DOMAIN-CONTAINING PROTEIN"/>
    <property type="match status" value="1"/>
</dbReference>
<dbReference type="Gene3D" id="3.40.50.2300">
    <property type="match status" value="1"/>
</dbReference>
<dbReference type="InterPro" id="IPR036097">
    <property type="entry name" value="HisK_dim/P_sf"/>
</dbReference>
<sequence length="229" mass="26321">MSTILIVDDDPDIRFTFATLLGMHNFKVLTLPEGKNIFETLKNNNVDLIILDIILPEESGIEILSKIKNHEEFKYIPVIMFTAKDSEQTLKEAFESGANDFIAKPVKSVTELIARINAHIKIKKYEDGLRKINLEKQLEILKQIMVTIEHSLGQPLTVIFSYLSILEKEALKNPDFYSKFSPIFSKMKNSTEEIKNTVEKLKGITNIEITQYVQSIKMLKIEDTKKDRD</sequence>
<evidence type="ECO:0000256" key="2">
    <source>
        <dbReference type="PROSITE-ProRule" id="PRU00169"/>
    </source>
</evidence>
<reference evidence="4 5" key="1">
    <citation type="journal article" date="2012" name="Extremophiles">
        <title>Thermotomaculum hydrothermale gen. nov., sp. nov., a novel heterotrophic thermophile within the phylum Acidobacteria from a deep-sea hydrothermal vent chimney in the Southern Okinawa Trough.</title>
        <authorList>
            <person name="Izumi H."/>
            <person name="Nunoura T."/>
            <person name="Miyazaki M."/>
            <person name="Mino S."/>
            <person name="Toki T."/>
            <person name="Takai K."/>
            <person name="Sako Y."/>
            <person name="Sawabe T."/>
            <person name="Nakagawa S."/>
        </authorList>
    </citation>
    <scope>NUCLEOTIDE SEQUENCE [LARGE SCALE GENOMIC DNA]</scope>
    <source>
        <strain evidence="4 5">AC55</strain>
    </source>
</reference>
<dbReference type="SUPFAM" id="SSF47384">
    <property type="entry name" value="Homodimeric domain of signal transducing histidine kinase"/>
    <property type="match status" value="1"/>
</dbReference>
<dbReference type="EMBL" id="AP017470">
    <property type="protein sequence ID" value="BBB32950.1"/>
    <property type="molecule type" value="Genomic_DNA"/>
</dbReference>
<gene>
    <name evidence="4" type="ORF">TTHT_1439</name>
</gene>
<dbReference type="PROSITE" id="PS50110">
    <property type="entry name" value="RESPONSE_REGULATORY"/>
    <property type="match status" value="1"/>
</dbReference>
<dbReference type="KEGG" id="thyd:TTHT_1439"/>
<dbReference type="AlphaFoldDB" id="A0A7R6SYR8"/>
<proteinExistence type="predicted"/>
<dbReference type="InterPro" id="IPR011006">
    <property type="entry name" value="CheY-like_superfamily"/>
</dbReference>
<feature type="domain" description="Response regulatory" evidence="3">
    <location>
        <begin position="3"/>
        <end position="119"/>
    </location>
</feature>
<keyword evidence="5" id="KW-1185">Reference proteome</keyword>
<feature type="modified residue" description="4-aspartylphosphate" evidence="2">
    <location>
        <position position="52"/>
    </location>
</feature>
<accession>A0A7R6SYR8</accession>
<name>A0A7R6SYR8_9BACT</name>
<evidence type="ECO:0000256" key="1">
    <source>
        <dbReference type="ARBA" id="ARBA00022553"/>
    </source>
</evidence>
<keyword evidence="1 2" id="KW-0597">Phosphoprotein</keyword>
<evidence type="ECO:0000259" key="3">
    <source>
        <dbReference type="PROSITE" id="PS50110"/>
    </source>
</evidence>
<evidence type="ECO:0000313" key="4">
    <source>
        <dbReference type="EMBL" id="BBB32950.1"/>
    </source>
</evidence>
<dbReference type="Proteomes" id="UP000595564">
    <property type="component" value="Chromosome"/>
</dbReference>
<dbReference type="Pfam" id="PF00072">
    <property type="entry name" value="Response_reg"/>
    <property type="match status" value="1"/>
</dbReference>
<dbReference type="SMART" id="SM00448">
    <property type="entry name" value="REC"/>
    <property type="match status" value="1"/>
</dbReference>
<dbReference type="InterPro" id="IPR001789">
    <property type="entry name" value="Sig_transdc_resp-reg_receiver"/>
</dbReference>
<dbReference type="CDD" id="cd17574">
    <property type="entry name" value="REC_OmpR"/>
    <property type="match status" value="1"/>
</dbReference>
<organism evidence="4 5">
    <name type="scientific">Thermotomaculum hydrothermale</name>
    <dbReference type="NCBI Taxonomy" id="981385"/>
    <lineage>
        <taxon>Bacteria</taxon>
        <taxon>Pseudomonadati</taxon>
        <taxon>Acidobacteriota</taxon>
        <taxon>Holophagae</taxon>
        <taxon>Thermotomaculales</taxon>
        <taxon>Thermotomaculaceae</taxon>
        <taxon>Thermotomaculum</taxon>
    </lineage>
</organism>
<protein>
    <submittedName>
        <fullName evidence="4">Two-component system response regulator</fullName>
    </submittedName>
</protein>